<name>A0A8J5D4A2_CHIOP</name>
<comment type="caution">
    <text evidence="2">The sequence shown here is derived from an EMBL/GenBank/DDBJ whole genome shotgun (WGS) entry which is preliminary data.</text>
</comment>
<dbReference type="AlphaFoldDB" id="A0A8J5D4A2"/>
<feature type="region of interest" description="Disordered" evidence="1">
    <location>
        <begin position="1"/>
        <end position="23"/>
    </location>
</feature>
<gene>
    <name evidence="2" type="ORF">GWK47_032741</name>
</gene>
<evidence type="ECO:0000313" key="3">
    <source>
        <dbReference type="Proteomes" id="UP000770661"/>
    </source>
</evidence>
<dbReference type="Proteomes" id="UP000770661">
    <property type="component" value="Unassembled WGS sequence"/>
</dbReference>
<protein>
    <submittedName>
        <fullName evidence="2">Uncharacterized protein</fullName>
    </submittedName>
</protein>
<accession>A0A8J5D4A2</accession>
<evidence type="ECO:0000313" key="2">
    <source>
        <dbReference type="EMBL" id="KAG0728310.1"/>
    </source>
</evidence>
<reference evidence="2" key="1">
    <citation type="submission" date="2020-07" db="EMBL/GenBank/DDBJ databases">
        <title>The High-quality genome of the commercially important snow crab, Chionoecetes opilio.</title>
        <authorList>
            <person name="Jeong J.-H."/>
            <person name="Ryu S."/>
        </authorList>
    </citation>
    <scope>NUCLEOTIDE SEQUENCE</scope>
    <source>
        <strain evidence="2">MADBK_172401_WGS</strain>
        <tissue evidence="2">Digestive gland</tissue>
    </source>
</reference>
<proteinExistence type="predicted"/>
<evidence type="ECO:0000256" key="1">
    <source>
        <dbReference type="SAM" id="MobiDB-lite"/>
    </source>
</evidence>
<keyword evidence="3" id="KW-1185">Reference proteome</keyword>
<organism evidence="2 3">
    <name type="scientific">Chionoecetes opilio</name>
    <name type="common">Atlantic snow crab</name>
    <name type="synonym">Cancer opilio</name>
    <dbReference type="NCBI Taxonomy" id="41210"/>
    <lineage>
        <taxon>Eukaryota</taxon>
        <taxon>Metazoa</taxon>
        <taxon>Ecdysozoa</taxon>
        <taxon>Arthropoda</taxon>
        <taxon>Crustacea</taxon>
        <taxon>Multicrustacea</taxon>
        <taxon>Malacostraca</taxon>
        <taxon>Eumalacostraca</taxon>
        <taxon>Eucarida</taxon>
        <taxon>Decapoda</taxon>
        <taxon>Pleocyemata</taxon>
        <taxon>Brachyura</taxon>
        <taxon>Eubrachyura</taxon>
        <taxon>Majoidea</taxon>
        <taxon>Majidae</taxon>
        <taxon>Chionoecetes</taxon>
    </lineage>
</organism>
<sequence>MDMPYRGGSRPAAGGDQTGFSSGTLARVAAGPAGQSGTAADGGNFVGFGGASRPAGGANAAGSQGGNSFQGFGSFVDQGGAAFVRGSSGQGLAPVFCSNRLCPSSRRLLLLTRLPPSPTLVFQSYGVTLTQFAVQTVTRPIQQVVVTPVDEVVAVSTTQVFRPE</sequence>
<dbReference type="EMBL" id="JACEEZ010002330">
    <property type="protein sequence ID" value="KAG0728310.1"/>
    <property type="molecule type" value="Genomic_DNA"/>
</dbReference>